<protein>
    <recommendedName>
        <fullName evidence="5">Enterobactin synthase component D</fullName>
    </recommendedName>
    <alternativeName>
        <fullName evidence="8">4'-phosphopantetheinyl transferase EntD</fullName>
    </alternativeName>
    <alternativeName>
        <fullName evidence="9">Enterochelin synthase D</fullName>
    </alternativeName>
</protein>
<feature type="binding site" evidence="12">
    <location>
        <position position="166"/>
    </location>
    <ligand>
        <name>CoA</name>
        <dbReference type="ChEBI" id="CHEBI:57287"/>
    </ligand>
</feature>
<keyword evidence="13" id="KW-0460">Magnesium</keyword>
<evidence type="ECO:0000313" key="17">
    <source>
        <dbReference type="EMBL" id="MDE4164389.1"/>
    </source>
</evidence>
<dbReference type="PANTHER" id="PTHR38096">
    <property type="entry name" value="ENTEROBACTIN SYNTHASE COMPONENT D"/>
    <property type="match status" value="1"/>
</dbReference>
<feature type="binding site" evidence="12">
    <location>
        <position position="58"/>
    </location>
    <ligand>
        <name>CoA</name>
        <dbReference type="ChEBI" id="CHEBI:57287"/>
    </ligand>
</feature>
<dbReference type="RefSeq" id="WP_065273313.1">
    <property type="nucleotide sequence ID" value="NZ_CP015124.1"/>
</dbReference>
<evidence type="ECO:0000256" key="3">
    <source>
        <dbReference type="ARBA" id="ARBA00008342"/>
    </source>
</evidence>
<comment type="catalytic activity">
    <reaction evidence="11">
        <text>apo-[peptidyl-carrier protein] + CoA = holo-[peptidyl-carrier protein] + adenosine 3',5'-bisphosphate + H(+)</text>
        <dbReference type="Rhea" id="RHEA:46228"/>
        <dbReference type="Rhea" id="RHEA-COMP:11479"/>
        <dbReference type="Rhea" id="RHEA-COMP:11480"/>
        <dbReference type="ChEBI" id="CHEBI:15378"/>
        <dbReference type="ChEBI" id="CHEBI:29999"/>
        <dbReference type="ChEBI" id="CHEBI:57287"/>
        <dbReference type="ChEBI" id="CHEBI:58343"/>
        <dbReference type="ChEBI" id="CHEBI:64479"/>
    </reaction>
</comment>
<feature type="domain" description="4'-phosphopantetheinyl transferase" evidence="14">
    <location>
        <begin position="120"/>
        <end position="195"/>
    </location>
</feature>
<feature type="binding site" evidence="13">
    <location>
        <position position="124"/>
    </location>
    <ligand>
        <name>Mg(2+)</name>
        <dbReference type="ChEBI" id="CHEBI:18420"/>
    </ligand>
</feature>
<dbReference type="Proteomes" id="UP001218364">
    <property type="component" value="Unassembled WGS sequence"/>
</dbReference>
<reference evidence="16 18" key="1">
    <citation type="submission" date="2016-04" db="EMBL/GenBank/DDBJ databases">
        <authorList>
            <person name="Evans L.H."/>
            <person name="Alamgir A."/>
            <person name="Owens N."/>
            <person name="Weber N.D."/>
            <person name="Virtaneva K."/>
            <person name="Barbian K."/>
            <person name="Babar A."/>
            <person name="Rosenke K."/>
        </authorList>
    </citation>
    <scope>NUCLEOTIDE SEQUENCE [LARGE SCALE GENOMIC DNA]</scope>
    <source>
        <strain evidence="16 18">JL2886</strain>
    </source>
</reference>
<keyword evidence="6 16" id="KW-0808">Transferase</keyword>
<evidence type="ECO:0000259" key="15">
    <source>
        <dbReference type="Pfam" id="PF17837"/>
    </source>
</evidence>
<gene>
    <name evidence="16" type="ORF">JL2886_03824</name>
    <name evidence="17" type="ORF">PXK24_01700</name>
</gene>
<dbReference type="OrthoDB" id="8210607at2"/>
<keyword evidence="7" id="KW-0259">Enterobactin biosynthesis</keyword>
<comment type="function">
    <text evidence="1">Involved in the biosynthesis of the siderophore enterobactin (enterochelin), which is a macrocyclic trimeric lactone of N-(2,3-dihydroxybenzoyl)-serine. The serine trilactone serves as a scaffolding for the three catechol functionalities that provide hexadentate coordination for the tightly ligated iron(2+) atoms. Plays an essential role in the assembly of the enterobactin by catalyzing the transfer of the 4'-phosphopantetheine (Ppant) moiety from coenzyme A to the apo-domains of both EntB (ArCP domain) and EntF (PCP domain) to yield their holo-forms which make them competent for the activation of 2,3-dihydroxybenzoate (DHB) and L-serine, respectively.</text>
</comment>
<feature type="binding site" evidence="12">
    <location>
        <begin position="102"/>
        <end position="103"/>
    </location>
    <ligand>
        <name>CoA</name>
        <dbReference type="ChEBI" id="CHEBI:57287"/>
    </ligand>
</feature>
<evidence type="ECO:0000256" key="8">
    <source>
        <dbReference type="ARBA" id="ARBA00029894"/>
    </source>
</evidence>
<dbReference type="SUPFAM" id="SSF56214">
    <property type="entry name" value="4'-phosphopantetheinyl transferase"/>
    <property type="match status" value="1"/>
</dbReference>
<dbReference type="GO" id="GO:0009239">
    <property type="term" value="P:enterobactin biosynthetic process"/>
    <property type="evidence" value="ECO:0007669"/>
    <property type="project" value="UniProtKB-UniPathway"/>
</dbReference>
<feature type="binding site" evidence="13">
    <location>
        <position position="126"/>
    </location>
    <ligand>
        <name>Mg(2+)</name>
        <dbReference type="ChEBI" id="CHEBI:18420"/>
    </ligand>
</feature>
<dbReference type="EMBL" id="JARCJK010000001">
    <property type="protein sequence ID" value="MDE4164389.1"/>
    <property type="molecule type" value="Genomic_DNA"/>
</dbReference>
<dbReference type="Proteomes" id="UP000092565">
    <property type="component" value="Chromosome"/>
</dbReference>
<dbReference type="InterPro" id="IPR003542">
    <property type="entry name" value="Enbac_synth_compD-like"/>
</dbReference>
<comment type="subunit">
    <text evidence="4">EntB, EntD, EntE, and EntF form a multienzyme complex called enterobactin synthase.</text>
</comment>
<evidence type="ECO:0000256" key="13">
    <source>
        <dbReference type="PIRSR" id="PIRSR603542-2"/>
    </source>
</evidence>
<evidence type="ECO:0000256" key="1">
    <source>
        <dbReference type="ARBA" id="ARBA00003937"/>
    </source>
</evidence>
<evidence type="ECO:0000256" key="4">
    <source>
        <dbReference type="ARBA" id="ARBA00011503"/>
    </source>
</evidence>
<evidence type="ECO:0000313" key="18">
    <source>
        <dbReference type="Proteomes" id="UP000092565"/>
    </source>
</evidence>
<dbReference type="InterPro" id="IPR041354">
    <property type="entry name" value="4PPT_N"/>
</dbReference>
<dbReference type="EMBL" id="CP015124">
    <property type="protein sequence ID" value="ANP38693.1"/>
    <property type="molecule type" value="Genomic_DNA"/>
</dbReference>
<evidence type="ECO:0000256" key="6">
    <source>
        <dbReference type="ARBA" id="ARBA00022679"/>
    </source>
</evidence>
<reference evidence="17 19" key="2">
    <citation type="submission" date="2023-02" db="EMBL/GenBank/DDBJ databases">
        <title>Population genomics of bacteria associated with diatom.</title>
        <authorList>
            <person name="Xie J."/>
            <person name="Wang H."/>
        </authorList>
    </citation>
    <scope>NUCLEOTIDE SEQUENCE [LARGE SCALE GENOMIC DNA]</scope>
    <source>
        <strain evidence="17 19">PT47_8</strain>
    </source>
</reference>
<dbReference type="GO" id="GO:0009366">
    <property type="term" value="C:enterobactin synthetase complex"/>
    <property type="evidence" value="ECO:0007669"/>
    <property type="project" value="InterPro"/>
</dbReference>
<feature type="binding site" evidence="12">
    <location>
        <position position="170"/>
    </location>
    <ligand>
        <name>CoA</name>
        <dbReference type="ChEBI" id="CHEBI:57287"/>
    </ligand>
</feature>
<feature type="binding site" evidence="12">
    <location>
        <position position="124"/>
    </location>
    <ligand>
        <name>CoA</name>
        <dbReference type="ChEBI" id="CHEBI:57287"/>
    </ligand>
</feature>
<keyword evidence="13" id="KW-0479">Metal-binding</keyword>
<dbReference type="InterPro" id="IPR037143">
    <property type="entry name" value="4-PPantetheinyl_Trfase_dom_sf"/>
</dbReference>
<organism evidence="16 18">
    <name type="scientific">Phaeobacter gallaeciensis</name>
    <dbReference type="NCBI Taxonomy" id="60890"/>
    <lineage>
        <taxon>Bacteria</taxon>
        <taxon>Pseudomonadati</taxon>
        <taxon>Pseudomonadota</taxon>
        <taxon>Alphaproteobacteria</taxon>
        <taxon>Rhodobacterales</taxon>
        <taxon>Roseobacteraceae</taxon>
        <taxon>Phaeobacter</taxon>
    </lineage>
</organism>
<dbReference type="PATRIC" id="fig|60890.4.peg.3728"/>
<dbReference type="Gene3D" id="3.90.470.20">
    <property type="entry name" value="4'-phosphopantetheinyl transferase domain"/>
    <property type="match status" value="1"/>
</dbReference>
<dbReference type="PANTHER" id="PTHR38096:SF1">
    <property type="entry name" value="ENTEROBACTIN SYNTHASE COMPONENT D"/>
    <property type="match status" value="1"/>
</dbReference>
<dbReference type="Pfam" id="PF17837">
    <property type="entry name" value="4PPT_N"/>
    <property type="match status" value="1"/>
</dbReference>
<comment type="catalytic activity">
    <reaction evidence="10">
        <text>apo-[aryl-carrier protein] + CoA = holo-[aryl-carrier protein] + adenosine 3',5'-bisphosphate + H(+)</text>
        <dbReference type="Rhea" id="RHEA:48404"/>
        <dbReference type="Rhea" id="RHEA-COMP:15903"/>
        <dbReference type="Rhea" id="RHEA-COMP:17557"/>
        <dbReference type="ChEBI" id="CHEBI:15378"/>
        <dbReference type="ChEBI" id="CHEBI:29999"/>
        <dbReference type="ChEBI" id="CHEBI:57287"/>
        <dbReference type="ChEBI" id="CHEBI:58343"/>
        <dbReference type="ChEBI" id="CHEBI:64479"/>
    </reaction>
</comment>
<accession>A0A1B0ZWW7</accession>
<dbReference type="PRINTS" id="PR01399">
    <property type="entry name" value="ENTSNTHTASED"/>
</dbReference>
<evidence type="ECO:0000256" key="7">
    <source>
        <dbReference type="ARBA" id="ARBA00023191"/>
    </source>
</evidence>
<feature type="binding site" evidence="12">
    <location>
        <position position="66"/>
    </location>
    <ligand>
        <name>CoA</name>
        <dbReference type="ChEBI" id="CHEBI:57287"/>
    </ligand>
</feature>
<dbReference type="Pfam" id="PF01648">
    <property type="entry name" value="ACPS"/>
    <property type="match status" value="1"/>
</dbReference>
<evidence type="ECO:0000256" key="2">
    <source>
        <dbReference type="ARBA" id="ARBA00004993"/>
    </source>
</evidence>
<dbReference type="GO" id="GO:0005886">
    <property type="term" value="C:plasma membrane"/>
    <property type="evidence" value="ECO:0007669"/>
    <property type="project" value="TreeGrafter"/>
</dbReference>
<proteinExistence type="inferred from homology"/>
<evidence type="ECO:0000256" key="11">
    <source>
        <dbReference type="ARBA" id="ARBA00049191"/>
    </source>
</evidence>
<feature type="domain" description="4'-phosphopantetheinyl transferase N-terminal" evidence="15">
    <location>
        <begin position="52"/>
        <end position="113"/>
    </location>
</feature>
<name>A0A1B0ZWW7_9RHOB</name>
<dbReference type="UniPathway" id="UPA00017"/>
<sequence length="239" mass="25613">MITASPAPLDQTTDARLAMVRPLFGAGISLGAANPLGALPDPFPQERACLSPSAVEKRHREFAAGRAAAHRAMQDLGRAPCPIVIAKSRAPIWPAGLTGSITHTRSCALAAVASTLTRRAIGIDVEEDTPLKDDLRPAICSAREQDWLTSQDNPGQMAKLIFSAKEAAYKCQYTVSEQFFGFDGMELEIEPEDVSETVRRGRFVAAFTADRPPFRTGARINGAYVIGEGIIFTAASLEA</sequence>
<dbReference type="GO" id="GO:0000287">
    <property type="term" value="F:magnesium ion binding"/>
    <property type="evidence" value="ECO:0007669"/>
    <property type="project" value="InterPro"/>
</dbReference>
<keyword evidence="18" id="KW-1185">Reference proteome</keyword>
<comment type="pathway">
    <text evidence="2">Siderophore biosynthesis; enterobactin biosynthesis.</text>
</comment>
<evidence type="ECO:0000259" key="14">
    <source>
        <dbReference type="Pfam" id="PF01648"/>
    </source>
</evidence>
<evidence type="ECO:0000313" key="16">
    <source>
        <dbReference type="EMBL" id="ANP38693.1"/>
    </source>
</evidence>
<evidence type="ECO:0000256" key="9">
    <source>
        <dbReference type="ARBA" id="ARBA00031996"/>
    </source>
</evidence>
<dbReference type="AlphaFoldDB" id="A0A1B0ZWW7"/>
<evidence type="ECO:0000256" key="12">
    <source>
        <dbReference type="PIRSR" id="PIRSR603542-1"/>
    </source>
</evidence>
<dbReference type="GO" id="GO:0008897">
    <property type="term" value="F:holo-[acyl-carrier-protein] synthase activity"/>
    <property type="evidence" value="ECO:0007669"/>
    <property type="project" value="InterPro"/>
</dbReference>
<dbReference type="InterPro" id="IPR008278">
    <property type="entry name" value="4-PPantetheinyl_Trfase_dom"/>
</dbReference>
<comment type="similarity">
    <text evidence="3">Belongs to the P-Pant transferase superfamily. EntD family.</text>
</comment>
<evidence type="ECO:0000256" key="5">
    <source>
        <dbReference type="ARBA" id="ARBA00019087"/>
    </source>
</evidence>
<evidence type="ECO:0000313" key="19">
    <source>
        <dbReference type="Proteomes" id="UP001218364"/>
    </source>
</evidence>
<comment type="cofactor">
    <cofactor evidence="13">
        <name>Mg(2+)</name>
        <dbReference type="ChEBI" id="CHEBI:18420"/>
    </cofactor>
</comment>
<evidence type="ECO:0000256" key="10">
    <source>
        <dbReference type="ARBA" id="ARBA00049176"/>
    </source>
</evidence>